<accession>A0A7W9TEY8</accession>
<reference evidence="1 2" key="1">
    <citation type="submission" date="2020-08" db="EMBL/GenBank/DDBJ databases">
        <title>Genomic Encyclopedia of Type Strains, Phase IV (KMG-IV): sequencing the most valuable type-strain genomes for metagenomic binning, comparative biology and taxonomic classification.</title>
        <authorList>
            <person name="Goeker M."/>
        </authorList>
    </citation>
    <scope>NUCLEOTIDE SEQUENCE [LARGE SCALE GENOMIC DNA]</scope>
    <source>
        <strain evidence="1 2">DSM 43350</strain>
    </source>
</reference>
<keyword evidence="2" id="KW-1185">Reference proteome</keyword>
<dbReference type="AlphaFoldDB" id="A0A7W9TEY8"/>
<dbReference type="Proteomes" id="UP000591537">
    <property type="component" value="Unassembled WGS sequence"/>
</dbReference>
<sequence>MGGAGLDGLNGAVSEEAAEPVWTGIGRWISRDGD</sequence>
<proteinExistence type="predicted"/>
<comment type="caution">
    <text evidence="1">The sequence shown here is derived from an EMBL/GenBank/DDBJ whole genome shotgun (WGS) entry which is preliminary data.</text>
</comment>
<evidence type="ECO:0000313" key="2">
    <source>
        <dbReference type="Proteomes" id="UP000591537"/>
    </source>
</evidence>
<organism evidence="1 2">
    <name type="scientific">Streptomyces paradoxus</name>
    <dbReference type="NCBI Taxonomy" id="66375"/>
    <lineage>
        <taxon>Bacteria</taxon>
        <taxon>Bacillati</taxon>
        <taxon>Actinomycetota</taxon>
        <taxon>Actinomycetes</taxon>
        <taxon>Kitasatosporales</taxon>
        <taxon>Streptomycetaceae</taxon>
        <taxon>Streptomyces</taxon>
    </lineage>
</organism>
<name>A0A7W9TEY8_9ACTN</name>
<protein>
    <submittedName>
        <fullName evidence="1">Uncharacterized protein</fullName>
    </submittedName>
</protein>
<dbReference type="EMBL" id="JACHGV010000008">
    <property type="protein sequence ID" value="MBB6079480.1"/>
    <property type="molecule type" value="Genomic_DNA"/>
</dbReference>
<gene>
    <name evidence="1" type="ORF">HNR57_005423</name>
</gene>
<evidence type="ECO:0000313" key="1">
    <source>
        <dbReference type="EMBL" id="MBB6079480.1"/>
    </source>
</evidence>